<gene>
    <name evidence="1" type="ORF">BIW11_04313</name>
</gene>
<name>A0A1V9X830_9ACAR</name>
<dbReference type="InParanoid" id="A0A1V9X830"/>
<proteinExistence type="predicted"/>
<accession>A0A1V9X830</accession>
<protein>
    <submittedName>
        <fullName evidence="1">28S ribosomal protein S22</fullName>
    </submittedName>
</protein>
<dbReference type="FunCoup" id="A0A1V9X830">
    <property type="interactions" value="638"/>
</dbReference>
<dbReference type="OrthoDB" id="10052321at2759"/>
<keyword evidence="1" id="KW-0689">Ribosomal protein</keyword>
<keyword evidence="1" id="KW-0687">Ribonucleoprotein</keyword>
<dbReference type="Pfam" id="PF10245">
    <property type="entry name" value="MRP-S22"/>
    <property type="match status" value="1"/>
</dbReference>
<dbReference type="GO" id="GO:0005763">
    <property type="term" value="C:mitochondrial small ribosomal subunit"/>
    <property type="evidence" value="ECO:0007669"/>
    <property type="project" value="TreeGrafter"/>
</dbReference>
<sequence length="351" mass="40701">MAGFSLRLGTLRPLLLSFESSTRNICIVQSAGSATTSQIPNKIDETYVEFSKVDIETLFLSKRTQVLLQQLTCTNIKRVFVPRKKEHTPPQYELLTDEQYQKEVKKAICKAKKLTQMPPVLRMRKPCERVLQKDPELQGLNTSKFIFTDISFGYDETMRPIVVRETDGTLRTASWGERERMMQIYFTNPHREMETPAMFKEPYLSNILSSEKYIFVLDRACIQFEPNSEEYLGVTQRVFEHLKGTLKFDMLRSTRHFGPMCFYYAVTQQCDPLMLEMLTCGRLQSASMLVKLLHEIHPDLKSVKEVHENGTPEEYVEAYIKWESQKKPALGLALQSCRELKKAEHSETELT</sequence>
<keyword evidence="2" id="KW-1185">Reference proteome</keyword>
<dbReference type="AlphaFoldDB" id="A0A1V9X830"/>
<dbReference type="Proteomes" id="UP000192247">
    <property type="component" value="Unassembled WGS sequence"/>
</dbReference>
<dbReference type="EMBL" id="MNPL01020107">
    <property type="protein sequence ID" value="OQR69699.1"/>
    <property type="molecule type" value="Genomic_DNA"/>
</dbReference>
<comment type="caution">
    <text evidence="1">The sequence shown here is derived from an EMBL/GenBank/DDBJ whole genome shotgun (WGS) entry which is preliminary data.</text>
</comment>
<dbReference type="GO" id="GO:0003735">
    <property type="term" value="F:structural constituent of ribosome"/>
    <property type="evidence" value="ECO:0007669"/>
    <property type="project" value="TreeGrafter"/>
</dbReference>
<evidence type="ECO:0000313" key="1">
    <source>
        <dbReference type="EMBL" id="OQR69699.1"/>
    </source>
</evidence>
<dbReference type="STRING" id="418985.A0A1V9X830"/>
<dbReference type="InterPro" id="IPR019374">
    <property type="entry name" value="Ribosomal_mS22"/>
</dbReference>
<reference evidence="1 2" key="1">
    <citation type="journal article" date="2017" name="Gigascience">
        <title>Draft genome of the honey bee ectoparasitic mite, Tropilaelaps mercedesae, is shaped by the parasitic life history.</title>
        <authorList>
            <person name="Dong X."/>
            <person name="Armstrong S.D."/>
            <person name="Xia D."/>
            <person name="Makepeace B.L."/>
            <person name="Darby A.C."/>
            <person name="Kadowaki T."/>
        </authorList>
    </citation>
    <scope>NUCLEOTIDE SEQUENCE [LARGE SCALE GENOMIC DNA]</scope>
    <source>
        <strain evidence="1">Wuxi-XJTLU</strain>
    </source>
</reference>
<dbReference type="PANTHER" id="PTHR13071">
    <property type="entry name" value="MITOCHONDRIAL 28S RIBOSOMAL PROTEIN S22"/>
    <property type="match status" value="1"/>
</dbReference>
<evidence type="ECO:0000313" key="2">
    <source>
        <dbReference type="Proteomes" id="UP000192247"/>
    </source>
</evidence>
<dbReference type="PANTHER" id="PTHR13071:SF4">
    <property type="entry name" value="SMALL RIBOSOMAL SUBUNIT PROTEIN MS22"/>
    <property type="match status" value="1"/>
</dbReference>
<organism evidence="1 2">
    <name type="scientific">Tropilaelaps mercedesae</name>
    <dbReference type="NCBI Taxonomy" id="418985"/>
    <lineage>
        <taxon>Eukaryota</taxon>
        <taxon>Metazoa</taxon>
        <taxon>Ecdysozoa</taxon>
        <taxon>Arthropoda</taxon>
        <taxon>Chelicerata</taxon>
        <taxon>Arachnida</taxon>
        <taxon>Acari</taxon>
        <taxon>Parasitiformes</taxon>
        <taxon>Mesostigmata</taxon>
        <taxon>Gamasina</taxon>
        <taxon>Dermanyssoidea</taxon>
        <taxon>Laelapidae</taxon>
        <taxon>Tropilaelaps</taxon>
    </lineage>
</organism>